<dbReference type="Proteomes" id="UP000219338">
    <property type="component" value="Unassembled WGS sequence"/>
</dbReference>
<protein>
    <recommendedName>
        <fullName evidence="1">GST N-terminal domain-containing protein</fullName>
    </recommendedName>
</protein>
<dbReference type="Pfam" id="PF22041">
    <property type="entry name" value="GST_C_7"/>
    <property type="match status" value="1"/>
</dbReference>
<dbReference type="EMBL" id="FUEG01000032">
    <property type="protein sequence ID" value="SJL16048.1"/>
    <property type="molecule type" value="Genomic_DNA"/>
</dbReference>
<dbReference type="OrthoDB" id="4951845at2759"/>
<name>A0A284S4V5_ARMOS</name>
<dbReference type="Gene3D" id="3.40.30.10">
    <property type="entry name" value="Glutaredoxin"/>
    <property type="match status" value="1"/>
</dbReference>
<dbReference type="OMA" id="RDTHEEW"/>
<organism evidence="2 3">
    <name type="scientific">Armillaria ostoyae</name>
    <name type="common">Armillaria root rot fungus</name>
    <dbReference type="NCBI Taxonomy" id="47428"/>
    <lineage>
        <taxon>Eukaryota</taxon>
        <taxon>Fungi</taxon>
        <taxon>Dikarya</taxon>
        <taxon>Basidiomycota</taxon>
        <taxon>Agaricomycotina</taxon>
        <taxon>Agaricomycetes</taxon>
        <taxon>Agaricomycetidae</taxon>
        <taxon>Agaricales</taxon>
        <taxon>Marasmiineae</taxon>
        <taxon>Physalacriaceae</taxon>
        <taxon>Armillaria</taxon>
    </lineage>
</organism>
<reference evidence="3" key="1">
    <citation type="journal article" date="2017" name="Nat. Ecol. Evol.">
        <title>Genome expansion and lineage-specific genetic innovations in the forest pathogenic fungi Armillaria.</title>
        <authorList>
            <person name="Sipos G."/>
            <person name="Prasanna A.N."/>
            <person name="Walter M.C."/>
            <person name="O'Connor E."/>
            <person name="Balint B."/>
            <person name="Krizsan K."/>
            <person name="Kiss B."/>
            <person name="Hess J."/>
            <person name="Varga T."/>
            <person name="Slot J."/>
            <person name="Riley R."/>
            <person name="Boka B."/>
            <person name="Rigling D."/>
            <person name="Barry K."/>
            <person name="Lee J."/>
            <person name="Mihaltcheva S."/>
            <person name="LaButti K."/>
            <person name="Lipzen A."/>
            <person name="Waldron R."/>
            <person name="Moloney N.M."/>
            <person name="Sperisen C."/>
            <person name="Kredics L."/>
            <person name="Vagvoelgyi C."/>
            <person name="Patrignani A."/>
            <person name="Fitzpatrick D."/>
            <person name="Nagy I."/>
            <person name="Doyle S."/>
            <person name="Anderson J.B."/>
            <person name="Grigoriev I.V."/>
            <person name="Gueldener U."/>
            <person name="Muensterkoetter M."/>
            <person name="Nagy L.G."/>
        </authorList>
    </citation>
    <scope>NUCLEOTIDE SEQUENCE [LARGE SCALE GENOMIC DNA]</scope>
    <source>
        <strain evidence="3">C18/9</strain>
    </source>
</reference>
<dbReference type="AlphaFoldDB" id="A0A284S4V5"/>
<evidence type="ECO:0000313" key="3">
    <source>
        <dbReference type="Proteomes" id="UP000219338"/>
    </source>
</evidence>
<evidence type="ECO:0000259" key="1">
    <source>
        <dbReference type="PROSITE" id="PS50404"/>
    </source>
</evidence>
<evidence type="ECO:0000313" key="2">
    <source>
        <dbReference type="EMBL" id="SJL16048.1"/>
    </source>
</evidence>
<dbReference type="STRING" id="47428.A0A284S4V5"/>
<dbReference type="InterPro" id="IPR004045">
    <property type="entry name" value="Glutathione_S-Trfase_N"/>
</dbReference>
<dbReference type="PROSITE" id="PS50404">
    <property type="entry name" value="GST_NTER"/>
    <property type="match status" value="1"/>
</dbReference>
<dbReference type="Pfam" id="PF13409">
    <property type="entry name" value="GST_N_2"/>
    <property type="match status" value="1"/>
</dbReference>
<dbReference type="InterPro" id="IPR036249">
    <property type="entry name" value="Thioredoxin-like_sf"/>
</dbReference>
<accession>A0A284S4V5</accession>
<proteinExistence type="predicted"/>
<dbReference type="Gene3D" id="1.20.1050.10">
    <property type="match status" value="1"/>
</dbReference>
<dbReference type="SUPFAM" id="SSF47616">
    <property type="entry name" value="GST C-terminal domain-like"/>
    <property type="match status" value="1"/>
</dbReference>
<dbReference type="SUPFAM" id="SSF52833">
    <property type="entry name" value="Thioredoxin-like"/>
    <property type="match status" value="1"/>
</dbReference>
<feature type="domain" description="GST N-terminal" evidence="1">
    <location>
        <begin position="10"/>
        <end position="102"/>
    </location>
</feature>
<gene>
    <name evidence="2" type="ORF">ARMOST_19563</name>
</gene>
<dbReference type="InterPro" id="IPR036282">
    <property type="entry name" value="Glutathione-S-Trfase_C_sf"/>
</dbReference>
<keyword evidence="3" id="KW-1185">Reference proteome</keyword>
<sequence length="250" mass="28084">MSKTIIFYDIPSKLPINACSPNTWKARYALNFKGIPYGTEWIEFPDIEALYKRLGVPAGATQQDGVTPYYSLPLIHDLSTGAIISESAAIAEYLDATYPNTPRLFPPGTRALHAAFTVAFHTQLLKSITPLLVPAANAVLNPRSEAFFRKTREEAFGQTLEEMDPHGARREEQWALFKLDLGKINSWIAKGDAFVTGNVPTFADLTVCAWMLTFRVVFGEDSQEWKDLSVWHNGRWGRLVKSLEKYEVVV</sequence>
<dbReference type="InterPro" id="IPR054416">
    <property type="entry name" value="GST_UstS-like_C"/>
</dbReference>